<keyword evidence="1" id="KW-1133">Transmembrane helix</keyword>
<dbReference type="Gene3D" id="1.10.287.70">
    <property type="match status" value="1"/>
</dbReference>
<dbReference type="InterPro" id="IPR013099">
    <property type="entry name" value="K_chnl_dom"/>
</dbReference>
<evidence type="ECO:0000313" key="3">
    <source>
        <dbReference type="EMBL" id="SNR38128.1"/>
    </source>
</evidence>
<keyword evidence="1" id="KW-0812">Transmembrane</keyword>
<feature type="transmembrane region" description="Helical" evidence="1">
    <location>
        <begin position="85"/>
        <end position="105"/>
    </location>
</feature>
<keyword evidence="4" id="KW-1185">Reference proteome</keyword>
<dbReference type="Proteomes" id="UP000198379">
    <property type="component" value="Unassembled WGS sequence"/>
</dbReference>
<dbReference type="Pfam" id="PF07885">
    <property type="entry name" value="Ion_trans_2"/>
    <property type="match status" value="1"/>
</dbReference>
<reference evidence="3 4" key="1">
    <citation type="submission" date="2017-06" db="EMBL/GenBank/DDBJ databases">
        <authorList>
            <person name="Kim H.J."/>
            <person name="Triplett B.A."/>
        </authorList>
    </citation>
    <scope>NUCLEOTIDE SEQUENCE [LARGE SCALE GENOMIC DNA]</scope>
    <source>
        <strain evidence="3 4">DSM 25597</strain>
    </source>
</reference>
<protein>
    <submittedName>
        <fullName evidence="3">Ion channel</fullName>
    </submittedName>
</protein>
<keyword evidence="1" id="KW-0472">Membrane</keyword>
<gene>
    <name evidence="3" type="ORF">SAMN06265376_101394</name>
</gene>
<evidence type="ECO:0000256" key="1">
    <source>
        <dbReference type="SAM" id="Phobius"/>
    </source>
</evidence>
<dbReference type="EMBL" id="FZNY01000001">
    <property type="protein sequence ID" value="SNR38128.1"/>
    <property type="molecule type" value="Genomic_DNA"/>
</dbReference>
<dbReference type="RefSeq" id="WP_089369742.1">
    <property type="nucleotide sequence ID" value="NZ_BMEP01000002.1"/>
</dbReference>
<accession>A0A238VV66</accession>
<feature type="transmembrane region" description="Helical" evidence="1">
    <location>
        <begin position="125"/>
        <end position="145"/>
    </location>
</feature>
<dbReference type="SUPFAM" id="SSF81324">
    <property type="entry name" value="Voltage-gated potassium channels"/>
    <property type="match status" value="1"/>
</dbReference>
<organism evidence="3 4">
    <name type="scientific">Dokdonia pacifica</name>
    <dbReference type="NCBI Taxonomy" id="1627892"/>
    <lineage>
        <taxon>Bacteria</taxon>
        <taxon>Pseudomonadati</taxon>
        <taxon>Bacteroidota</taxon>
        <taxon>Flavobacteriia</taxon>
        <taxon>Flavobacteriales</taxon>
        <taxon>Flavobacteriaceae</taxon>
        <taxon>Dokdonia</taxon>
    </lineage>
</organism>
<evidence type="ECO:0000259" key="2">
    <source>
        <dbReference type="Pfam" id="PF07885"/>
    </source>
</evidence>
<name>A0A238VV66_9FLAO</name>
<feature type="transmembrane region" description="Helical" evidence="1">
    <location>
        <begin position="157"/>
        <end position="177"/>
    </location>
</feature>
<proteinExistence type="predicted"/>
<evidence type="ECO:0000313" key="4">
    <source>
        <dbReference type="Proteomes" id="UP000198379"/>
    </source>
</evidence>
<dbReference type="AlphaFoldDB" id="A0A238VV66"/>
<feature type="transmembrane region" description="Helical" evidence="1">
    <location>
        <begin position="21"/>
        <end position="42"/>
    </location>
</feature>
<feature type="transmembrane region" description="Helical" evidence="1">
    <location>
        <begin position="48"/>
        <end position="69"/>
    </location>
</feature>
<sequence length="184" mass="21044">MSDRLNRIREKSFFKLLFGRTALPVFIILGIALVYVLLMSLIDHSSFAFHIIIATAAFIKTIVITVTTLKQLSKLIDICHSVKELLWVFGAIVFISIFSFATDYTCLYQFDHTTFEGIAVHSNSYIFNLYHFFYFSVITFSTVGYGDITPVSEVARFVVMLEIFLSFLLIVFALANIKKIHLNE</sequence>
<dbReference type="OrthoDB" id="9799090at2"/>
<feature type="domain" description="Potassium channel" evidence="2">
    <location>
        <begin position="110"/>
        <end position="178"/>
    </location>
</feature>